<feature type="site" description="Transition state stabilizer" evidence="3">
    <location>
        <position position="180"/>
    </location>
</feature>
<reference evidence="5" key="1">
    <citation type="submission" date="2016-11" db="EMBL/GenBank/DDBJ databases">
        <authorList>
            <person name="Varghese N."/>
            <person name="Submissions S."/>
        </authorList>
    </citation>
    <scope>NUCLEOTIDE SEQUENCE [LARGE SCALE GENOMIC DNA]</scope>
    <source>
        <strain evidence="5">DSM 27370</strain>
    </source>
</reference>
<feature type="binding site" evidence="2">
    <location>
        <position position="61"/>
    </location>
    <ligand>
        <name>substrate</name>
    </ligand>
</feature>
<dbReference type="EMBL" id="FQUC01000016">
    <property type="protein sequence ID" value="SHG15086.1"/>
    <property type="molecule type" value="Genomic_DNA"/>
</dbReference>
<dbReference type="OrthoDB" id="9781415at2"/>
<proteinExistence type="predicted"/>
<dbReference type="Gene3D" id="3.40.50.1240">
    <property type="entry name" value="Phosphoglycerate mutase-like"/>
    <property type="match status" value="1"/>
</dbReference>
<dbReference type="PANTHER" id="PTHR48100:SF9">
    <property type="entry name" value="PHOSPHOGLYCERATE MUTASE 2 PARALOG"/>
    <property type="match status" value="1"/>
</dbReference>
<feature type="binding site" evidence="2">
    <location>
        <begin position="11"/>
        <end position="18"/>
    </location>
    <ligand>
        <name>substrate</name>
    </ligand>
</feature>
<dbReference type="RefSeq" id="WP_062183020.1">
    <property type="nucleotide sequence ID" value="NZ_BBXL01000019.1"/>
</dbReference>
<dbReference type="Proteomes" id="UP000184480">
    <property type="component" value="Unassembled WGS sequence"/>
</dbReference>
<dbReference type="Pfam" id="PF00300">
    <property type="entry name" value="His_Phos_1"/>
    <property type="match status" value="1"/>
</dbReference>
<feature type="active site" description="Proton donor/acceptor" evidence="1">
    <location>
        <position position="88"/>
    </location>
</feature>
<feature type="active site" description="Tele-phosphohistidine intermediate" evidence="1">
    <location>
        <position position="12"/>
    </location>
</feature>
<dbReference type="STRING" id="1346286.SAMN05444362_11659"/>
<protein>
    <submittedName>
        <fullName evidence="4">Probable phosphoglycerate mutase</fullName>
    </submittedName>
</protein>
<evidence type="ECO:0000256" key="1">
    <source>
        <dbReference type="PIRSR" id="PIRSR613078-1"/>
    </source>
</evidence>
<dbReference type="GO" id="GO:0005737">
    <property type="term" value="C:cytoplasm"/>
    <property type="evidence" value="ECO:0007669"/>
    <property type="project" value="TreeGrafter"/>
</dbReference>
<dbReference type="SUPFAM" id="SSF53254">
    <property type="entry name" value="Phosphoglycerate mutase-like"/>
    <property type="match status" value="1"/>
</dbReference>
<evidence type="ECO:0000313" key="5">
    <source>
        <dbReference type="Proteomes" id="UP000184480"/>
    </source>
</evidence>
<sequence>MASTITFYIARHGKTLMNTLDKVQGWCDSPLTEEGIKVAEYLGKGFGDLHFDAAYCSDLRRTRQTARIVLESKGQPNLSVTEKYGFREACFGSYEAGYNQKMWRDAALYMHYTGIEEMYNDIFSGRASHSDTLDTINKLDTMGLAESFVQVEERAQAALKEIAIHESVEGRDKNILIIAHGMSIICLLHNLGGKDLLTGALDNAAVCKVTYSEGNFTVHAMGDMSYVVRGKELIW</sequence>
<organism evidence="4 5">
    <name type="scientific">Dysgonomonas macrotermitis</name>
    <dbReference type="NCBI Taxonomy" id="1346286"/>
    <lineage>
        <taxon>Bacteria</taxon>
        <taxon>Pseudomonadati</taxon>
        <taxon>Bacteroidota</taxon>
        <taxon>Bacteroidia</taxon>
        <taxon>Bacteroidales</taxon>
        <taxon>Dysgonomonadaceae</taxon>
        <taxon>Dysgonomonas</taxon>
    </lineage>
</organism>
<dbReference type="GO" id="GO:0016791">
    <property type="term" value="F:phosphatase activity"/>
    <property type="evidence" value="ECO:0007669"/>
    <property type="project" value="TreeGrafter"/>
</dbReference>
<dbReference type="AlphaFoldDB" id="A0A1M5HGJ5"/>
<keyword evidence="5" id="KW-1185">Reference proteome</keyword>
<dbReference type="CDD" id="cd07067">
    <property type="entry name" value="HP_PGM_like"/>
    <property type="match status" value="1"/>
</dbReference>
<dbReference type="SMART" id="SM00855">
    <property type="entry name" value="PGAM"/>
    <property type="match status" value="1"/>
</dbReference>
<dbReference type="InterPro" id="IPR029033">
    <property type="entry name" value="His_PPase_superfam"/>
</dbReference>
<evidence type="ECO:0000256" key="3">
    <source>
        <dbReference type="PIRSR" id="PIRSR613078-3"/>
    </source>
</evidence>
<dbReference type="InterPro" id="IPR050275">
    <property type="entry name" value="PGM_Phosphatase"/>
</dbReference>
<dbReference type="InterPro" id="IPR013078">
    <property type="entry name" value="His_Pase_superF_clade-1"/>
</dbReference>
<accession>A0A1M5HGJ5</accession>
<evidence type="ECO:0000256" key="2">
    <source>
        <dbReference type="PIRSR" id="PIRSR613078-2"/>
    </source>
</evidence>
<gene>
    <name evidence="4" type="ORF">SAMN05444362_11659</name>
</gene>
<evidence type="ECO:0000313" key="4">
    <source>
        <dbReference type="EMBL" id="SHG15086.1"/>
    </source>
</evidence>
<dbReference type="PANTHER" id="PTHR48100">
    <property type="entry name" value="BROAD-SPECIFICITY PHOSPHATASE YOR283W-RELATED"/>
    <property type="match status" value="1"/>
</dbReference>
<name>A0A1M5HGJ5_9BACT</name>